<dbReference type="Gene3D" id="1.20.1510.10">
    <property type="entry name" value="Cation efflux protein transmembrane domain"/>
    <property type="match status" value="2"/>
</dbReference>
<evidence type="ECO:0000256" key="6">
    <source>
        <dbReference type="ARBA" id="ARBA00022989"/>
    </source>
</evidence>
<sequence>MSSFEGHYHSSVTADIAAGYSIQANDSEDDDLLSKTPTEHRKRSDILSEEEDLWQTPAEAFVQPSVGFLEKSKILKRQLYGEISIPNHHSHSLSEADLNSSRVRSSSGNEPSTGYGSMSENCVTPTWSNRTLHRRSRCSVTPRPYEREFSSSEGEASELTDSHCHSQLKKSGFDKKARTKLIVASILCLVFMTGEMVGGLLAHSLAIISDAAHLLTDFASFMISLMALYLAHRPATKKLSFGWYRIEILGAFVSILMLWVLTGILVYSAVQRIIDDTYEINATIMLITAGTGVFFNIVLGTTLHQHSHSHGGGGHNHGGGGHSHGGGGHSHDGGHSHSGRDSHSNGVHASAGHSHGAENHSHGTENGDCAQSHSHNGIHGRDNLAAQSDDSPEVFQGPVPSQTSAAPHENKNYGSIDVEKGEHINVAGNEKSQLIKNQEQKHHSRESNINVKAAFIHVIGDLLQSVGVLVAAFIIYYKPEWKIADPICTFMFSLFVLVTTLTIMKDIIVVLMEGTPRGINFAEVRQAFFQVEGVLDIHNLRVWSLTMDKIALSVHLAIDKKSDPHKVLKLASFAIQQKFNISETTMQVEQYVDEMLDCQDCQGPKL</sequence>
<feature type="region of interest" description="Disordered" evidence="9">
    <location>
        <begin position="306"/>
        <end position="413"/>
    </location>
</feature>
<dbReference type="PANTHER" id="PTHR11562">
    <property type="entry name" value="CATION EFFLUX PROTEIN/ ZINC TRANSPORTER"/>
    <property type="match status" value="1"/>
</dbReference>
<feature type="domain" description="Cation efflux protein cytoplasmic" evidence="12">
    <location>
        <begin position="516"/>
        <end position="591"/>
    </location>
</feature>
<evidence type="ECO:0000259" key="12">
    <source>
        <dbReference type="Pfam" id="PF16916"/>
    </source>
</evidence>
<dbReference type="RefSeq" id="XP_055871578.1">
    <property type="nucleotide sequence ID" value="XM_056015603.1"/>
</dbReference>
<dbReference type="GeneID" id="106059650"/>
<dbReference type="Pfam" id="PF16916">
    <property type="entry name" value="ZT_dimer"/>
    <property type="match status" value="1"/>
</dbReference>
<dbReference type="GO" id="GO:0005385">
    <property type="term" value="F:zinc ion transmembrane transporter activity"/>
    <property type="evidence" value="ECO:0007669"/>
    <property type="project" value="TreeGrafter"/>
</dbReference>
<evidence type="ECO:0000256" key="9">
    <source>
        <dbReference type="SAM" id="MobiDB-lite"/>
    </source>
</evidence>
<reference evidence="14 15" key="1">
    <citation type="submission" date="2025-04" db="UniProtKB">
        <authorList>
            <consortium name="RefSeq"/>
        </authorList>
    </citation>
    <scope>IDENTIFICATION</scope>
</reference>
<keyword evidence="13" id="KW-1185">Reference proteome</keyword>
<evidence type="ECO:0000256" key="4">
    <source>
        <dbReference type="ARBA" id="ARBA00022692"/>
    </source>
</evidence>
<dbReference type="Proteomes" id="UP001165740">
    <property type="component" value="Chromosome 17"/>
</dbReference>
<dbReference type="InterPro" id="IPR036837">
    <property type="entry name" value="Cation_efflux_CTD_sf"/>
</dbReference>
<dbReference type="InterPro" id="IPR002524">
    <property type="entry name" value="Cation_efflux"/>
</dbReference>
<keyword evidence="8 10" id="KW-0472">Membrane</keyword>
<evidence type="ECO:0000256" key="2">
    <source>
        <dbReference type="ARBA" id="ARBA00008873"/>
    </source>
</evidence>
<comment type="similarity">
    <text evidence="2">Belongs to the cation diffusion facilitator (CDF) transporter (TC 2.A.4) family. SLC30A subfamily.</text>
</comment>
<feature type="transmembrane region" description="Helical" evidence="10">
    <location>
        <begin position="211"/>
        <end position="231"/>
    </location>
</feature>
<accession>A0A9W2Z9C7</accession>
<dbReference type="InterPro" id="IPR027470">
    <property type="entry name" value="Cation_efflux_CTD"/>
</dbReference>
<evidence type="ECO:0000256" key="7">
    <source>
        <dbReference type="ARBA" id="ARBA00023065"/>
    </source>
</evidence>
<dbReference type="InterPro" id="IPR050681">
    <property type="entry name" value="CDF/SLC30A"/>
</dbReference>
<keyword evidence="5" id="KW-0862">Zinc</keyword>
<comment type="subcellular location">
    <subcellularLocation>
        <location evidence="1">Membrane</location>
        <topology evidence="1">Multi-pass membrane protein</topology>
    </subcellularLocation>
</comment>
<feature type="transmembrane region" description="Helical" evidence="10">
    <location>
        <begin position="483"/>
        <end position="504"/>
    </location>
</feature>
<dbReference type="InterPro" id="IPR058533">
    <property type="entry name" value="Cation_efflux_TM"/>
</dbReference>
<keyword evidence="4 10" id="KW-0812">Transmembrane</keyword>
<dbReference type="InterPro" id="IPR027469">
    <property type="entry name" value="Cation_efflux_TMD_sf"/>
</dbReference>
<feature type="compositionally biased region" description="Basic and acidic residues" evidence="9">
    <location>
        <begin position="355"/>
        <end position="365"/>
    </location>
</feature>
<feature type="transmembrane region" description="Helical" evidence="10">
    <location>
        <begin position="243"/>
        <end position="268"/>
    </location>
</feature>
<organism evidence="13 15">
    <name type="scientific">Biomphalaria glabrata</name>
    <name type="common">Bloodfluke planorb</name>
    <name type="synonym">Freshwater snail</name>
    <dbReference type="NCBI Taxonomy" id="6526"/>
    <lineage>
        <taxon>Eukaryota</taxon>
        <taxon>Metazoa</taxon>
        <taxon>Spiralia</taxon>
        <taxon>Lophotrochozoa</taxon>
        <taxon>Mollusca</taxon>
        <taxon>Gastropoda</taxon>
        <taxon>Heterobranchia</taxon>
        <taxon>Euthyneura</taxon>
        <taxon>Panpulmonata</taxon>
        <taxon>Hygrophila</taxon>
        <taxon>Lymnaeoidea</taxon>
        <taxon>Planorbidae</taxon>
        <taxon>Biomphalaria</taxon>
    </lineage>
</organism>
<evidence type="ECO:0000313" key="14">
    <source>
        <dbReference type="RefSeq" id="XP_013072777.2"/>
    </source>
</evidence>
<dbReference type="SUPFAM" id="SSF160240">
    <property type="entry name" value="Cation efflux protein cytoplasmic domain-like"/>
    <property type="match status" value="1"/>
</dbReference>
<gene>
    <name evidence="14 15" type="primary">LOC106059650</name>
</gene>
<dbReference type="RefSeq" id="XP_013072777.2">
    <property type="nucleotide sequence ID" value="XM_013217323.2"/>
</dbReference>
<feature type="transmembrane region" description="Helical" evidence="10">
    <location>
        <begin position="181"/>
        <end position="205"/>
    </location>
</feature>
<protein>
    <submittedName>
        <fullName evidence="14 15">Proton-coupled zinc antiporter SLC30A2-like isoform X1</fullName>
    </submittedName>
</protein>
<evidence type="ECO:0000313" key="15">
    <source>
        <dbReference type="RefSeq" id="XP_055871578.1"/>
    </source>
</evidence>
<evidence type="ECO:0000256" key="8">
    <source>
        <dbReference type="ARBA" id="ARBA00023136"/>
    </source>
</evidence>
<keyword evidence="5" id="KW-0864">Zinc transport</keyword>
<dbReference type="OrthoDB" id="9944568at2759"/>
<feature type="region of interest" description="Disordered" evidence="9">
    <location>
        <begin position="26"/>
        <end position="49"/>
    </location>
</feature>
<dbReference type="NCBIfam" id="TIGR01297">
    <property type="entry name" value="CDF"/>
    <property type="match status" value="1"/>
</dbReference>
<proteinExistence type="inferred from homology"/>
<name>A0A9W2Z9C7_BIOGL</name>
<feature type="transmembrane region" description="Helical" evidence="10">
    <location>
        <begin position="454"/>
        <end position="477"/>
    </location>
</feature>
<keyword evidence="7" id="KW-0406">Ion transport</keyword>
<evidence type="ECO:0000313" key="13">
    <source>
        <dbReference type="Proteomes" id="UP001165740"/>
    </source>
</evidence>
<feature type="compositionally biased region" description="Basic and acidic residues" evidence="9">
    <location>
        <begin position="37"/>
        <end position="46"/>
    </location>
</feature>
<evidence type="ECO:0000259" key="11">
    <source>
        <dbReference type="Pfam" id="PF01545"/>
    </source>
</evidence>
<feature type="region of interest" description="Disordered" evidence="9">
    <location>
        <begin position="90"/>
        <end position="120"/>
    </location>
</feature>
<dbReference type="PANTHER" id="PTHR11562:SF17">
    <property type="entry name" value="RE54080P-RELATED"/>
    <property type="match status" value="1"/>
</dbReference>
<feature type="compositionally biased region" description="Gly residues" evidence="9">
    <location>
        <begin position="310"/>
        <end position="328"/>
    </location>
</feature>
<evidence type="ECO:0000256" key="5">
    <source>
        <dbReference type="ARBA" id="ARBA00022906"/>
    </source>
</evidence>
<feature type="compositionally biased region" description="Polar residues" evidence="9">
    <location>
        <begin position="97"/>
        <end position="120"/>
    </location>
</feature>
<dbReference type="AlphaFoldDB" id="A0A9W2Z9C7"/>
<evidence type="ECO:0000256" key="10">
    <source>
        <dbReference type="SAM" id="Phobius"/>
    </source>
</evidence>
<keyword evidence="3" id="KW-0813">Transport</keyword>
<evidence type="ECO:0000256" key="1">
    <source>
        <dbReference type="ARBA" id="ARBA00004141"/>
    </source>
</evidence>
<keyword evidence="6 10" id="KW-1133">Transmembrane helix</keyword>
<evidence type="ECO:0000256" key="3">
    <source>
        <dbReference type="ARBA" id="ARBA00022448"/>
    </source>
</evidence>
<dbReference type="SUPFAM" id="SSF161111">
    <property type="entry name" value="Cation efflux protein transmembrane domain-like"/>
    <property type="match status" value="1"/>
</dbReference>
<feature type="compositionally biased region" description="Basic and acidic residues" evidence="9">
    <location>
        <begin position="329"/>
        <end position="343"/>
    </location>
</feature>
<dbReference type="GO" id="GO:0010043">
    <property type="term" value="P:response to zinc ion"/>
    <property type="evidence" value="ECO:0007669"/>
    <property type="project" value="TreeGrafter"/>
</dbReference>
<feature type="transmembrane region" description="Helical" evidence="10">
    <location>
        <begin position="280"/>
        <end position="299"/>
    </location>
</feature>
<dbReference type="Pfam" id="PF01545">
    <property type="entry name" value="Cation_efflux"/>
    <property type="match status" value="1"/>
</dbReference>
<dbReference type="GO" id="GO:0005886">
    <property type="term" value="C:plasma membrane"/>
    <property type="evidence" value="ECO:0007669"/>
    <property type="project" value="TreeGrafter"/>
</dbReference>
<feature type="domain" description="Cation efflux protein transmembrane" evidence="11">
    <location>
        <begin position="181"/>
        <end position="512"/>
    </location>
</feature>